<dbReference type="EMBL" id="GG745356">
    <property type="protein sequence ID" value="KNE68196.1"/>
    <property type="molecule type" value="Genomic_DNA"/>
</dbReference>
<dbReference type="Proteomes" id="UP000054350">
    <property type="component" value="Unassembled WGS sequence"/>
</dbReference>
<dbReference type="VEuPathDB" id="FungiDB:AMAG_12875"/>
<sequence>MTHAYIHVESAGRKHAARPAIVAAATRPATARVEVVEQVVSAPAAYYVEERVQVAEPRTTTHFTFVEQVVQPRTVSIQQSANAIGVFEQEARVYVPRIEVAAPRVAVAEVAVAVPARRHRRRETVLVEEIVAAPRKQVIEVAPRTQYVEDVIAVAPRTQYVEEVVAIDSRRERRAARLARELAAFDAEVDFVAPTELAVLEAAARRQRRAARHARETAVLVDTEVDFVAPARTSRLLEEVVAVESAAAARREARRQRRAAQAAAVADAIAIDEFATSAHVFPEVTEIDVVAPRRYL</sequence>
<organism evidence="1 2">
    <name type="scientific">Allomyces macrogynus (strain ATCC 38327)</name>
    <name type="common">Allomyces javanicus var. macrogynus</name>
    <dbReference type="NCBI Taxonomy" id="578462"/>
    <lineage>
        <taxon>Eukaryota</taxon>
        <taxon>Fungi</taxon>
        <taxon>Fungi incertae sedis</taxon>
        <taxon>Blastocladiomycota</taxon>
        <taxon>Blastocladiomycetes</taxon>
        <taxon>Blastocladiales</taxon>
        <taxon>Blastocladiaceae</taxon>
        <taxon>Allomyces</taxon>
    </lineage>
</organism>
<dbReference type="OrthoDB" id="5592680at2759"/>
<reference evidence="1 2" key="1">
    <citation type="submission" date="2009-11" db="EMBL/GenBank/DDBJ databases">
        <title>Annotation of Allomyces macrogynus ATCC 38327.</title>
        <authorList>
            <consortium name="The Broad Institute Genome Sequencing Platform"/>
            <person name="Russ C."/>
            <person name="Cuomo C."/>
            <person name="Burger G."/>
            <person name="Gray M.W."/>
            <person name="Holland P.W.H."/>
            <person name="King N."/>
            <person name="Lang F.B.F."/>
            <person name="Roger A.J."/>
            <person name="Ruiz-Trillo I."/>
            <person name="Young S.K."/>
            <person name="Zeng Q."/>
            <person name="Gargeya S."/>
            <person name="Fitzgerald M."/>
            <person name="Haas B."/>
            <person name="Abouelleil A."/>
            <person name="Alvarado L."/>
            <person name="Arachchi H.M."/>
            <person name="Berlin A."/>
            <person name="Chapman S.B."/>
            <person name="Gearin G."/>
            <person name="Goldberg J."/>
            <person name="Griggs A."/>
            <person name="Gujja S."/>
            <person name="Hansen M."/>
            <person name="Heiman D."/>
            <person name="Howarth C."/>
            <person name="Larimer J."/>
            <person name="Lui A."/>
            <person name="MacDonald P.J.P."/>
            <person name="McCowen C."/>
            <person name="Montmayeur A."/>
            <person name="Murphy C."/>
            <person name="Neiman D."/>
            <person name="Pearson M."/>
            <person name="Priest M."/>
            <person name="Roberts A."/>
            <person name="Saif S."/>
            <person name="Shea T."/>
            <person name="Sisk P."/>
            <person name="Stolte C."/>
            <person name="Sykes S."/>
            <person name="Wortman J."/>
            <person name="Nusbaum C."/>
            <person name="Birren B."/>
        </authorList>
    </citation>
    <scope>NUCLEOTIDE SEQUENCE [LARGE SCALE GENOMIC DNA]</scope>
    <source>
        <strain evidence="1 2">ATCC 38327</strain>
    </source>
</reference>
<gene>
    <name evidence="1" type="ORF">AMAG_12875</name>
</gene>
<name>A0A0L0T098_ALLM3</name>
<evidence type="ECO:0000313" key="1">
    <source>
        <dbReference type="EMBL" id="KNE68196.1"/>
    </source>
</evidence>
<accession>A0A0L0T098</accession>
<dbReference type="AlphaFoldDB" id="A0A0L0T098"/>
<evidence type="ECO:0000313" key="2">
    <source>
        <dbReference type="Proteomes" id="UP000054350"/>
    </source>
</evidence>
<proteinExistence type="predicted"/>
<keyword evidence="2" id="KW-1185">Reference proteome</keyword>
<reference evidence="2" key="2">
    <citation type="submission" date="2009-11" db="EMBL/GenBank/DDBJ databases">
        <title>The Genome Sequence of Allomyces macrogynus strain ATCC 38327.</title>
        <authorList>
            <consortium name="The Broad Institute Genome Sequencing Platform"/>
            <person name="Russ C."/>
            <person name="Cuomo C."/>
            <person name="Shea T."/>
            <person name="Young S.K."/>
            <person name="Zeng Q."/>
            <person name="Koehrsen M."/>
            <person name="Haas B."/>
            <person name="Borodovsky M."/>
            <person name="Guigo R."/>
            <person name="Alvarado L."/>
            <person name="Berlin A."/>
            <person name="Borenstein D."/>
            <person name="Chen Z."/>
            <person name="Engels R."/>
            <person name="Freedman E."/>
            <person name="Gellesch M."/>
            <person name="Goldberg J."/>
            <person name="Griggs A."/>
            <person name="Gujja S."/>
            <person name="Heiman D."/>
            <person name="Hepburn T."/>
            <person name="Howarth C."/>
            <person name="Jen D."/>
            <person name="Larson L."/>
            <person name="Lewis B."/>
            <person name="Mehta T."/>
            <person name="Park D."/>
            <person name="Pearson M."/>
            <person name="Roberts A."/>
            <person name="Saif S."/>
            <person name="Shenoy N."/>
            <person name="Sisk P."/>
            <person name="Stolte C."/>
            <person name="Sykes S."/>
            <person name="Walk T."/>
            <person name="White J."/>
            <person name="Yandava C."/>
            <person name="Burger G."/>
            <person name="Gray M.W."/>
            <person name="Holland P.W.H."/>
            <person name="King N."/>
            <person name="Lang F.B.F."/>
            <person name="Roger A.J."/>
            <person name="Ruiz-Trillo I."/>
            <person name="Lander E."/>
            <person name="Nusbaum C."/>
        </authorList>
    </citation>
    <scope>NUCLEOTIDE SEQUENCE [LARGE SCALE GENOMIC DNA]</scope>
    <source>
        <strain evidence="2">ATCC 38327</strain>
    </source>
</reference>
<protein>
    <submittedName>
        <fullName evidence="1">Uncharacterized protein</fullName>
    </submittedName>
</protein>